<gene>
    <name evidence="1" type="ORF">GMARGA_LOCUS34497</name>
</gene>
<feature type="non-terminal residue" evidence="1">
    <location>
        <position position="1"/>
    </location>
</feature>
<sequence>TIILINQQQLMDQIELQSPEVNTRKINLGTIRIQLLGIIETVKLVIKTDDNETIQYILRQLQGLTDIIQQDLHVIELTGELPEQHTDRFIEENQEPNLSQYNLATSQDSIYQQYLTVYQQMRNEYPIPNDHIPQTHTIEEMKQTIIMIYFIKEKTLLQERIEGYLEQERKNYPKLDQYIENKEWNNQQYLTINKDYMKITKEKAYNKWIKGGKEKERNKETIDNEFINAWEIIKETSKSEPWTNFDTYEEYITQTEKQSTVQILKAKEYFAKELIKMIVKNWKYEYPRDQFEETEENITELMTKKHANFELANLKTRIRLTKNECLQHYLSTLKARQLREKMNDIFDKPSKEGILTLKQDPNTSKLIPIRVQPSTKNEVKLTKVKLPFNKPYELTNISPLNEPLFNHLTLMEHLEESLYIRIATNKKNQLTGGQYQDWQQQMFQKIEKQYNTLYNEGRQFSLKNIMKNQIKEGYDNLHEMLNHDQLKLNFIAIDGVIAVGKTTACHWLKTWLQSYEQNVILREEITLQHKDLLEITYIIEDRTVYSTQFFTEEIITNQKEKEKLNQLLQHSTFKLLPNKMNYTIFCDPGQDQMLQWFKKRSKEGNKGTDKQIPKEYLIKIYDKYKEMIEQVHPNYIRINNNIPDLEHMFRTLFIHEMNTNFEEYNEEKIYRLQEYWDYQLEPQLAKIPLKSYTVFIPFTLQNQVVKILTAQRLNVTIYPNQLETLGGNIEETDKGIFEAAKRECREETSYEPEDKRIQLILNHQYLSTNKNGTKLFVKGLHEYTQ</sequence>
<evidence type="ECO:0000313" key="1">
    <source>
        <dbReference type="EMBL" id="CAG8839547.1"/>
    </source>
</evidence>
<dbReference type="Gene3D" id="3.90.79.10">
    <property type="entry name" value="Nucleoside Triphosphate Pyrophosphohydrolase"/>
    <property type="match status" value="1"/>
</dbReference>
<dbReference type="SUPFAM" id="SSF52540">
    <property type="entry name" value="P-loop containing nucleoside triphosphate hydrolases"/>
    <property type="match status" value="1"/>
</dbReference>
<dbReference type="CDD" id="cd02883">
    <property type="entry name" value="NUDIX_Hydrolase"/>
    <property type="match status" value="1"/>
</dbReference>
<dbReference type="Gene3D" id="3.40.50.300">
    <property type="entry name" value="P-loop containing nucleotide triphosphate hydrolases"/>
    <property type="match status" value="1"/>
</dbReference>
<keyword evidence="2" id="KW-1185">Reference proteome</keyword>
<proteinExistence type="predicted"/>
<dbReference type="SUPFAM" id="SSF55811">
    <property type="entry name" value="Nudix"/>
    <property type="match status" value="1"/>
</dbReference>
<dbReference type="InterPro" id="IPR027417">
    <property type="entry name" value="P-loop_NTPase"/>
</dbReference>
<feature type="non-terminal residue" evidence="1">
    <location>
        <position position="785"/>
    </location>
</feature>
<reference evidence="1 2" key="1">
    <citation type="submission" date="2021-06" db="EMBL/GenBank/DDBJ databases">
        <authorList>
            <person name="Kallberg Y."/>
            <person name="Tangrot J."/>
            <person name="Rosling A."/>
        </authorList>
    </citation>
    <scope>NUCLEOTIDE SEQUENCE [LARGE SCALE GENOMIC DNA]</scope>
    <source>
        <strain evidence="1 2">120-4 pot B 10/14</strain>
    </source>
</reference>
<name>A0ABN7WST8_GIGMA</name>
<evidence type="ECO:0000313" key="2">
    <source>
        <dbReference type="Proteomes" id="UP000789901"/>
    </source>
</evidence>
<dbReference type="EMBL" id="CAJVQB010060656">
    <property type="protein sequence ID" value="CAG8839547.1"/>
    <property type="molecule type" value="Genomic_DNA"/>
</dbReference>
<accession>A0ABN7WST8</accession>
<organism evidence="1 2">
    <name type="scientific">Gigaspora margarita</name>
    <dbReference type="NCBI Taxonomy" id="4874"/>
    <lineage>
        <taxon>Eukaryota</taxon>
        <taxon>Fungi</taxon>
        <taxon>Fungi incertae sedis</taxon>
        <taxon>Mucoromycota</taxon>
        <taxon>Glomeromycotina</taxon>
        <taxon>Glomeromycetes</taxon>
        <taxon>Diversisporales</taxon>
        <taxon>Gigasporaceae</taxon>
        <taxon>Gigaspora</taxon>
    </lineage>
</organism>
<dbReference type="InterPro" id="IPR015797">
    <property type="entry name" value="NUDIX_hydrolase-like_dom_sf"/>
</dbReference>
<comment type="caution">
    <text evidence="1">The sequence shown here is derived from an EMBL/GenBank/DDBJ whole genome shotgun (WGS) entry which is preliminary data.</text>
</comment>
<dbReference type="Proteomes" id="UP000789901">
    <property type="component" value="Unassembled WGS sequence"/>
</dbReference>
<protein>
    <submittedName>
        <fullName evidence="1">17514_t:CDS:1</fullName>
    </submittedName>
</protein>